<keyword evidence="5 6" id="KW-0472">Membrane</keyword>
<evidence type="ECO:0000256" key="5">
    <source>
        <dbReference type="ARBA" id="ARBA00023136"/>
    </source>
</evidence>
<name>A0ABS8J617_9GAMM</name>
<dbReference type="Pfam" id="PF07429">
    <property type="entry name" value="Glyco_transf_56"/>
    <property type="match status" value="1"/>
</dbReference>
<keyword evidence="2" id="KW-0997">Cell inner membrane</keyword>
<keyword evidence="1" id="KW-1003">Cell membrane</keyword>
<evidence type="ECO:0000256" key="6">
    <source>
        <dbReference type="SAM" id="Phobius"/>
    </source>
</evidence>
<evidence type="ECO:0008006" key="9">
    <source>
        <dbReference type="Google" id="ProtNLM"/>
    </source>
</evidence>
<keyword evidence="8" id="KW-1185">Reference proteome</keyword>
<evidence type="ECO:0000256" key="1">
    <source>
        <dbReference type="ARBA" id="ARBA00022475"/>
    </source>
</evidence>
<dbReference type="InterPro" id="IPR009993">
    <property type="entry name" value="WecF"/>
</dbReference>
<protein>
    <recommendedName>
        <fullName evidence="9">4-alpha-L-fucosyltransferase</fullName>
    </recommendedName>
</protein>
<feature type="transmembrane region" description="Helical" evidence="6">
    <location>
        <begin position="75"/>
        <end position="96"/>
    </location>
</feature>
<dbReference type="Proteomes" id="UP001199135">
    <property type="component" value="Unassembled WGS sequence"/>
</dbReference>
<dbReference type="EMBL" id="VOSO01000012">
    <property type="protein sequence ID" value="MCC7659453.1"/>
    <property type="molecule type" value="Genomic_DNA"/>
</dbReference>
<dbReference type="RefSeq" id="WP_230490248.1">
    <property type="nucleotide sequence ID" value="NZ_VOSN01000005.1"/>
</dbReference>
<sequence>MKIVHICSLDKFIPPFIKHVDENFDSKQHVYWILGERKDKELDTYNNINFLGKSKVSKAKNIFHLIKDIHYCDKIILHSFLGLQLALLFFFTPWVLKKCYWFIWGGDLYSYKGRRNLKWYVREFFRRPVIKRFGYLVTYIKGDYELAKIWYGCLGNYLECLMYTSNIYNELHLDDRNDDYITILLGNSADPSNNHISAFDRIAKFKNSKIKIISPLSYGKKEYAEEVIEKGVAIFGDSFIPITDFMPREQYFDILSKVDIAVFNHDRQQAMGNTISLLGLKKTVFINKKTTQWELFEDKNIKVFDVDDFSIKFISEEEKENNHVNIKNNFSYEQLTNQLRIVFGCEFAS</sequence>
<keyword evidence="3" id="KW-0328">Glycosyltransferase</keyword>
<organism evidence="7 8">
    <name type="scientific">Serratia montpellierensis</name>
    <dbReference type="NCBI Taxonomy" id="2598730"/>
    <lineage>
        <taxon>Bacteria</taxon>
        <taxon>Pseudomonadati</taxon>
        <taxon>Pseudomonadota</taxon>
        <taxon>Gammaproteobacteria</taxon>
        <taxon>Enterobacterales</taxon>
        <taxon>Yersiniaceae</taxon>
        <taxon>Serratia</taxon>
    </lineage>
</organism>
<keyword evidence="6" id="KW-1133">Transmembrane helix</keyword>
<evidence type="ECO:0000256" key="2">
    <source>
        <dbReference type="ARBA" id="ARBA00022519"/>
    </source>
</evidence>
<reference evidence="7 8" key="1">
    <citation type="submission" date="2019-08" db="EMBL/GenBank/DDBJ databases">
        <title>Genome sequencing of Psyttalia spp.-associated microbial isolates reveals a potentially novel species in the Serratia genus.</title>
        <authorList>
            <person name="Tannieres-Laurent M."/>
            <person name="Sparks M.E."/>
            <person name="Blackburn M.B."/>
            <person name="Gundersen-Rindal D.E."/>
            <person name="Bon M.-C."/>
        </authorList>
    </citation>
    <scope>NUCLEOTIDE SEQUENCE [LARGE SCALE GENOMIC DNA]</scope>
    <source>
        <strain evidence="8">Pon4B</strain>
    </source>
</reference>
<accession>A0ABS8J617</accession>
<keyword evidence="4" id="KW-0808">Transferase</keyword>
<gene>
    <name evidence="7" type="ORF">FUU20_11915</name>
</gene>
<evidence type="ECO:0000313" key="8">
    <source>
        <dbReference type="Proteomes" id="UP001199135"/>
    </source>
</evidence>
<evidence type="ECO:0000256" key="3">
    <source>
        <dbReference type="ARBA" id="ARBA00022676"/>
    </source>
</evidence>
<evidence type="ECO:0000256" key="4">
    <source>
        <dbReference type="ARBA" id="ARBA00022679"/>
    </source>
</evidence>
<proteinExistence type="predicted"/>
<comment type="caution">
    <text evidence="7">The sequence shown here is derived from an EMBL/GenBank/DDBJ whole genome shotgun (WGS) entry which is preliminary data.</text>
</comment>
<evidence type="ECO:0000313" key="7">
    <source>
        <dbReference type="EMBL" id="MCC7659453.1"/>
    </source>
</evidence>
<keyword evidence="6" id="KW-0812">Transmembrane</keyword>